<organism evidence="1 2">
    <name type="scientific">Amborella trichopoda</name>
    <dbReference type="NCBI Taxonomy" id="13333"/>
    <lineage>
        <taxon>Eukaryota</taxon>
        <taxon>Viridiplantae</taxon>
        <taxon>Streptophyta</taxon>
        <taxon>Embryophyta</taxon>
        <taxon>Tracheophyta</taxon>
        <taxon>Spermatophyta</taxon>
        <taxon>Magnoliopsida</taxon>
        <taxon>Amborellales</taxon>
        <taxon>Amborellaceae</taxon>
        <taxon>Amborella</taxon>
    </lineage>
</organism>
<keyword evidence="2" id="KW-1185">Reference proteome</keyword>
<dbReference type="HOGENOM" id="CLU_763658_0_0_1"/>
<evidence type="ECO:0000313" key="1">
    <source>
        <dbReference type="EMBL" id="ERM94034.1"/>
    </source>
</evidence>
<proteinExistence type="predicted"/>
<dbReference type="EMBL" id="KI397513">
    <property type="protein sequence ID" value="ERM94034.1"/>
    <property type="molecule type" value="Genomic_DNA"/>
</dbReference>
<reference evidence="2" key="1">
    <citation type="journal article" date="2013" name="Science">
        <title>The Amborella genome and the evolution of flowering plants.</title>
        <authorList>
            <consortium name="Amborella Genome Project"/>
        </authorList>
    </citation>
    <scope>NUCLEOTIDE SEQUENCE [LARGE SCALE GENOMIC DNA]</scope>
</reference>
<dbReference type="Gramene" id="ERM94034">
    <property type="protein sequence ID" value="ERM94034"/>
    <property type="gene ID" value="AMTR_s00010p00025560"/>
</dbReference>
<dbReference type="Proteomes" id="UP000017836">
    <property type="component" value="Unassembled WGS sequence"/>
</dbReference>
<dbReference type="AlphaFoldDB" id="W1NFR2"/>
<sequence length="363" mass="41149">MQSINPTVKALRLHATILKAHLIEQPPETQNQHSPWIWAITFTIGTHTFTISGKRENSKWDPQDVHLEFLFNGHHVSIPKDHPSTWTAQETDVIVERMVETDSVIVCLPEITEVFVGVSPVMKSSGDFTTYLEVQFRIFKIFPDYLEAGDKSYKNKHRKSWLQIFKKSISWFKVSVKSNQISAEFRCQPMGLIEIFVAAYLRMSIVSLFCTDKIGTDPGGLSSQFEPNLGVSSNIGPDSIQISSKIRYNSRISTEIGRNSEWYFFKLYFVKVADFRPKIFMIQPVIRLSADIRSEIKKRRSLPQPETGSQSEISDITIGSPNINCVIPEDVTDANIKRVESDISVGVDCIEGHGDENPTGFFL</sequence>
<name>W1NFR2_AMBTC</name>
<dbReference type="PANTHER" id="PTHR31656">
    <property type="entry name" value="ROOT CAP DOMAIN-CONTAINING PROTEIN"/>
    <property type="match status" value="1"/>
</dbReference>
<gene>
    <name evidence="1" type="ORF">AMTR_s00010p00025560</name>
</gene>
<protein>
    <submittedName>
        <fullName evidence="1">Uncharacterized protein</fullName>
    </submittedName>
</protein>
<evidence type="ECO:0000313" key="2">
    <source>
        <dbReference type="Proteomes" id="UP000017836"/>
    </source>
</evidence>
<accession>W1NFR2</accession>